<dbReference type="NCBIfam" id="TIGR01549">
    <property type="entry name" value="HAD-SF-IA-v1"/>
    <property type="match status" value="1"/>
</dbReference>
<dbReference type="InterPro" id="IPR036412">
    <property type="entry name" value="HAD-like_sf"/>
</dbReference>
<dbReference type="Proteomes" id="UP001141992">
    <property type="component" value="Unassembled WGS sequence"/>
</dbReference>
<evidence type="ECO:0000256" key="10">
    <source>
        <dbReference type="ARBA" id="ARBA00059247"/>
    </source>
</evidence>
<evidence type="ECO:0000256" key="5">
    <source>
        <dbReference type="ARBA" id="ARBA00022567"/>
    </source>
</evidence>
<organism evidence="11 12">
    <name type="scientific">Alcaligenes xylosoxydans xylosoxydans</name>
    <name type="common">Achromobacter xylosoxidans</name>
    <dbReference type="NCBI Taxonomy" id="85698"/>
    <lineage>
        <taxon>Bacteria</taxon>
        <taxon>Pseudomonadati</taxon>
        <taxon>Pseudomonadota</taxon>
        <taxon>Betaproteobacteria</taxon>
        <taxon>Burkholderiales</taxon>
        <taxon>Alcaligenaceae</taxon>
        <taxon>Achromobacter</taxon>
    </lineage>
</organism>
<sequence>MSALILFDFDGTLADTAPDLAAAANQQRTRRGLEPLPYETLRPVASQGARGLLRVALGLKPGDDEYEPTRLQFLEDYAASSTVHSKLFPGIEALLADIRQRGLSWGIVTNKVTYLTLPIVEHLNLTRDSAVLVCGDTTAHAKPHPLPLQHAAREAGFATDRCVYVGDDLRDIQAAHAAGMPAVAAAYGYVGEDDDIISWEAETCANTPAELWSAIEPLLPRDLR</sequence>
<dbReference type="RefSeq" id="WP_006388253.1">
    <property type="nucleotide sequence ID" value="NZ_CABIYZ010000001.1"/>
</dbReference>
<comment type="catalytic activity">
    <reaction evidence="1">
        <text>2-phosphoglycolate + H2O = glycolate + phosphate</text>
        <dbReference type="Rhea" id="RHEA:14369"/>
        <dbReference type="ChEBI" id="CHEBI:15377"/>
        <dbReference type="ChEBI" id="CHEBI:29805"/>
        <dbReference type="ChEBI" id="CHEBI:43474"/>
        <dbReference type="ChEBI" id="CHEBI:58033"/>
        <dbReference type="EC" id="3.1.3.18"/>
    </reaction>
</comment>
<keyword evidence="6" id="KW-0479">Metal-binding</keyword>
<dbReference type="Gene3D" id="1.10.150.240">
    <property type="entry name" value="Putative phosphatase, domain 2"/>
    <property type="match status" value="1"/>
</dbReference>
<evidence type="ECO:0000313" key="11">
    <source>
        <dbReference type="EMBL" id="MCZ8400077.1"/>
    </source>
</evidence>
<dbReference type="Gene3D" id="3.40.50.1000">
    <property type="entry name" value="HAD superfamily/HAD-like"/>
    <property type="match status" value="1"/>
</dbReference>
<dbReference type="InterPro" id="IPR006439">
    <property type="entry name" value="HAD-SF_hydro_IA"/>
</dbReference>
<dbReference type="KEGG" id="axx:ERS451415_01601"/>
<evidence type="ECO:0000256" key="7">
    <source>
        <dbReference type="ARBA" id="ARBA00022801"/>
    </source>
</evidence>
<evidence type="ECO:0000256" key="4">
    <source>
        <dbReference type="ARBA" id="ARBA00013078"/>
    </source>
</evidence>
<dbReference type="Pfam" id="PF13419">
    <property type="entry name" value="HAD_2"/>
    <property type="match status" value="1"/>
</dbReference>
<proteinExistence type="predicted"/>
<gene>
    <name evidence="11" type="ORF">O9570_01395</name>
</gene>
<keyword evidence="5" id="KW-0113">Calvin cycle</keyword>
<dbReference type="InterPro" id="IPR050155">
    <property type="entry name" value="HAD-like_hydrolase_sf"/>
</dbReference>
<dbReference type="GO" id="GO:0046872">
    <property type="term" value="F:metal ion binding"/>
    <property type="evidence" value="ECO:0007669"/>
    <property type="project" value="UniProtKB-KW"/>
</dbReference>
<dbReference type="GeneID" id="75275376"/>
<dbReference type="GO" id="GO:0006281">
    <property type="term" value="P:DNA repair"/>
    <property type="evidence" value="ECO:0007669"/>
    <property type="project" value="TreeGrafter"/>
</dbReference>
<evidence type="ECO:0000256" key="6">
    <source>
        <dbReference type="ARBA" id="ARBA00022723"/>
    </source>
</evidence>
<dbReference type="PANTHER" id="PTHR43434:SF23">
    <property type="entry name" value="PHOSPHOGLYCOLATE PHOSPHATASE"/>
    <property type="match status" value="1"/>
</dbReference>
<dbReference type="FunFam" id="3.40.50.1000:FF:000022">
    <property type="entry name" value="Phosphoglycolate phosphatase"/>
    <property type="match status" value="1"/>
</dbReference>
<dbReference type="SFLD" id="SFLDG01129">
    <property type="entry name" value="C1.5:_HAD__Beta-PGM__Phosphata"/>
    <property type="match status" value="1"/>
</dbReference>
<dbReference type="InterPro" id="IPR023214">
    <property type="entry name" value="HAD_sf"/>
</dbReference>
<evidence type="ECO:0000256" key="3">
    <source>
        <dbReference type="ARBA" id="ARBA00011233"/>
    </source>
</evidence>
<dbReference type="EMBL" id="JAPZVI010000001">
    <property type="protein sequence ID" value="MCZ8400077.1"/>
    <property type="molecule type" value="Genomic_DNA"/>
</dbReference>
<evidence type="ECO:0000256" key="9">
    <source>
        <dbReference type="ARBA" id="ARBA00023277"/>
    </source>
</evidence>
<evidence type="ECO:0000256" key="8">
    <source>
        <dbReference type="ARBA" id="ARBA00022842"/>
    </source>
</evidence>
<keyword evidence="7 11" id="KW-0378">Hydrolase</keyword>
<dbReference type="InterPro" id="IPR023198">
    <property type="entry name" value="PGP-like_dom2"/>
</dbReference>
<name>A0A0D6GRG9_ALCXX</name>
<keyword evidence="8" id="KW-0460">Magnesium</keyword>
<reference evidence="11" key="1">
    <citation type="submission" date="2022-12" db="EMBL/GenBank/DDBJ databases">
        <authorList>
            <person name="Voronina O.L."/>
            <person name="Kunda M.S."/>
            <person name="Ryzhova N."/>
            <person name="Aksenova E.I."/>
        </authorList>
    </citation>
    <scope>NUCLEOTIDE SEQUENCE</scope>
    <source>
        <strain evidence="11">SCCH136:Ach223948</strain>
    </source>
</reference>
<keyword evidence="9" id="KW-0119">Carbohydrate metabolism</keyword>
<evidence type="ECO:0000313" key="12">
    <source>
        <dbReference type="Proteomes" id="UP001141992"/>
    </source>
</evidence>
<dbReference type="GO" id="GO:0019253">
    <property type="term" value="P:reductive pentose-phosphate cycle"/>
    <property type="evidence" value="ECO:0007669"/>
    <property type="project" value="UniProtKB-KW"/>
</dbReference>
<accession>A0A0M7CWB1</accession>
<comment type="subunit">
    <text evidence="3">Homotrimer.</text>
</comment>
<dbReference type="GO" id="GO:0008967">
    <property type="term" value="F:phosphoglycolate phosphatase activity"/>
    <property type="evidence" value="ECO:0007669"/>
    <property type="project" value="UniProtKB-EC"/>
</dbReference>
<dbReference type="SUPFAM" id="SSF56784">
    <property type="entry name" value="HAD-like"/>
    <property type="match status" value="1"/>
</dbReference>
<comment type="caution">
    <text evidence="11">The sequence shown here is derived from an EMBL/GenBank/DDBJ whole genome shotgun (WGS) entry which is preliminary data.</text>
</comment>
<dbReference type="eggNOG" id="COG0546">
    <property type="taxonomic scope" value="Bacteria"/>
</dbReference>
<accession>A0A0D6GRG9</accession>
<evidence type="ECO:0000256" key="2">
    <source>
        <dbReference type="ARBA" id="ARBA00004818"/>
    </source>
</evidence>
<dbReference type="GO" id="GO:0005829">
    <property type="term" value="C:cytosol"/>
    <property type="evidence" value="ECO:0007669"/>
    <property type="project" value="TreeGrafter"/>
</dbReference>
<dbReference type="NCBIfam" id="TIGR01509">
    <property type="entry name" value="HAD-SF-IA-v3"/>
    <property type="match status" value="1"/>
</dbReference>
<dbReference type="SFLD" id="SFLDS00003">
    <property type="entry name" value="Haloacid_Dehalogenase"/>
    <property type="match status" value="1"/>
</dbReference>
<comment type="pathway">
    <text evidence="2">Organic acid metabolism; glycolate biosynthesis; glycolate from 2-phosphoglycolate: step 1/1.</text>
</comment>
<dbReference type="AlphaFoldDB" id="A0A0D6GRG9"/>
<comment type="function">
    <text evidence="10">Specifically catalyzes the dephosphorylation of 2-phosphoglycolate. Is involved in the dissimilation of the intracellular 2-phosphoglycolate formed during the DNA repair of 3'-phosphoglycolate ends, a major class of DNA lesions induced by oxidative stress.</text>
</comment>
<evidence type="ECO:0000256" key="1">
    <source>
        <dbReference type="ARBA" id="ARBA00000830"/>
    </source>
</evidence>
<dbReference type="PANTHER" id="PTHR43434">
    <property type="entry name" value="PHOSPHOGLYCOLATE PHOSPHATASE"/>
    <property type="match status" value="1"/>
</dbReference>
<dbReference type="InterPro" id="IPR041492">
    <property type="entry name" value="HAD_2"/>
</dbReference>
<dbReference type="EC" id="3.1.3.18" evidence="4"/>
<protein>
    <recommendedName>
        <fullName evidence="4">phosphoglycolate phosphatase</fullName>
        <ecNumber evidence="4">3.1.3.18</ecNumber>
    </recommendedName>
</protein>